<dbReference type="InterPro" id="IPR009044">
    <property type="entry name" value="ssDNA-bd_transcriptional_reg"/>
</dbReference>
<gene>
    <name evidence="9" type="ORF">V865_000854</name>
</gene>
<evidence type="ECO:0000256" key="7">
    <source>
        <dbReference type="SAM" id="MobiDB-lite"/>
    </source>
</evidence>
<dbReference type="EMBL" id="CP144089">
    <property type="protein sequence ID" value="WWD02812.1"/>
    <property type="molecule type" value="Genomic_DNA"/>
</dbReference>
<feature type="compositionally biased region" description="Low complexity" evidence="7">
    <location>
        <begin position="51"/>
        <end position="61"/>
    </location>
</feature>
<accession>A0AAX4KAP0</accession>
<evidence type="ECO:0000313" key="10">
    <source>
        <dbReference type="Proteomes" id="UP001358614"/>
    </source>
</evidence>
<sequence>MPPRKSRNLSSSGDEVSEVKPDVSSKASSSKRAQDQDSAESAEFKNKKSKSSNSKESSGGEVEIEENEDGDSFFKLSEYRRLTVRTFKGKVLIDIRETYKDKSTGQIKPGAKGISLTKEQWDVLKSNIDNVDDMIVKVNEK</sequence>
<comment type="subcellular location">
    <subcellularLocation>
        <location evidence="1">Nucleus</location>
    </subcellularLocation>
</comment>
<dbReference type="GO" id="GO:0003713">
    <property type="term" value="F:transcription coactivator activity"/>
    <property type="evidence" value="ECO:0007669"/>
    <property type="project" value="InterPro"/>
</dbReference>
<dbReference type="KEGG" id="ker:91099658"/>
<dbReference type="GO" id="GO:0003677">
    <property type="term" value="F:DNA binding"/>
    <property type="evidence" value="ECO:0007669"/>
    <property type="project" value="UniProtKB-KW"/>
</dbReference>
<evidence type="ECO:0000256" key="2">
    <source>
        <dbReference type="ARBA" id="ARBA00009001"/>
    </source>
</evidence>
<dbReference type="AlphaFoldDB" id="A0AAX4KAP0"/>
<reference evidence="9 10" key="1">
    <citation type="submission" date="2024-01" db="EMBL/GenBank/DDBJ databases">
        <title>Comparative genomics of Cryptococcus and Kwoniella reveals pathogenesis evolution and contrasting modes of karyotype evolution via chromosome fusion or intercentromeric recombination.</title>
        <authorList>
            <person name="Coelho M.A."/>
            <person name="David-Palma M."/>
            <person name="Shea T."/>
            <person name="Bowers K."/>
            <person name="McGinley-Smith S."/>
            <person name="Mohammad A.W."/>
            <person name="Gnirke A."/>
            <person name="Yurkov A.M."/>
            <person name="Nowrousian M."/>
            <person name="Sun S."/>
            <person name="Cuomo C.A."/>
            <person name="Heitman J."/>
        </authorList>
    </citation>
    <scope>NUCLEOTIDE SEQUENCE [LARGE SCALE GENOMIC DNA]</scope>
    <source>
        <strain evidence="9 10">PYCC6329</strain>
    </source>
</reference>
<dbReference type="GO" id="GO:0060261">
    <property type="term" value="P:positive regulation of transcription initiation by RNA polymerase II"/>
    <property type="evidence" value="ECO:0007669"/>
    <property type="project" value="InterPro"/>
</dbReference>
<evidence type="ECO:0000256" key="1">
    <source>
        <dbReference type="ARBA" id="ARBA00004123"/>
    </source>
</evidence>
<dbReference type="InterPro" id="IPR045125">
    <property type="entry name" value="Sub1/Tcp4-like"/>
</dbReference>
<keyword evidence="5" id="KW-0804">Transcription</keyword>
<dbReference type="RefSeq" id="XP_066080779.1">
    <property type="nucleotide sequence ID" value="XM_066224682.1"/>
</dbReference>
<keyword evidence="3" id="KW-0805">Transcription regulation</keyword>
<dbReference type="GeneID" id="91099658"/>
<evidence type="ECO:0000313" key="9">
    <source>
        <dbReference type="EMBL" id="WWD02812.1"/>
    </source>
</evidence>
<dbReference type="Proteomes" id="UP001358614">
    <property type="component" value="Chromosome 1"/>
</dbReference>
<evidence type="ECO:0000259" key="8">
    <source>
        <dbReference type="Pfam" id="PF02229"/>
    </source>
</evidence>
<keyword evidence="4" id="KW-0238">DNA-binding</keyword>
<dbReference type="Pfam" id="PF02229">
    <property type="entry name" value="PC4"/>
    <property type="match status" value="1"/>
</dbReference>
<keyword evidence="6" id="KW-0539">Nucleus</keyword>
<feature type="domain" description="Transcriptional coactivator p15 (PC4) C-terminal" evidence="8">
    <location>
        <begin position="74"/>
        <end position="127"/>
    </location>
</feature>
<name>A0AAX4KAP0_9TREE</name>
<organism evidence="9 10">
    <name type="scientific">Kwoniella europaea PYCC6329</name>
    <dbReference type="NCBI Taxonomy" id="1423913"/>
    <lineage>
        <taxon>Eukaryota</taxon>
        <taxon>Fungi</taxon>
        <taxon>Dikarya</taxon>
        <taxon>Basidiomycota</taxon>
        <taxon>Agaricomycotina</taxon>
        <taxon>Tremellomycetes</taxon>
        <taxon>Tremellales</taxon>
        <taxon>Cryptococcaceae</taxon>
        <taxon>Kwoniella</taxon>
    </lineage>
</organism>
<evidence type="ECO:0000256" key="6">
    <source>
        <dbReference type="ARBA" id="ARBA00023242"/>
    </source>
</evidence>
<evidence type="ECO:0000256" key="5">
    <source>
        <dbReference type="ARBA" id="ARBA00023163"/>
    </source>
</evidence>
<evidence type="ECO:0000256" key="4">
    <source>
        <dbReference type="ARBA" id="ARBA00023125"/>
    </source>
</evidence>
<dbReference type="Gene3D" id="2.30.31.10">
    <property type="entry name" value="Transcriptional Coactivator Pc4, Chain A"/>
    <property type="match status" value="1"/>
</dbReference>
<proteinExistence type="inferred from homology"/>
<comment type="similarity">
    <text evidence="2">Belongs to the transcriptional coactivator PC4 family.</text>
</comment>
<dbReference type="InterPro" id="IPR003173">
    <property type="entry name" value="PC4_C"/>
</dbReference>
<dbReference type="SUPFAM" id="SSF54447">
    <property type="entry name" value="ssDNA-binding transcriptional regulator domain"/>
    <property type="match status" value="1"/>
</dbReference>
<evidence type="ECO:0000256" key="3">
    <source>
        <dbReference type="ARBA" id="ARBA00023015"/>
    </source>
</evidence>
<dbReference type="PANTHER" id="PTHR13215">
    <property type="entry name" value="RNA POLYMERASE II TRANSCRIPTIONAL COACTIVATOR"/>
    <property type="match status" value="1"/>
</dbReference>
<dbReference type="GO" id="GO:0005634">
    <property type="term" value="C:nucleus"/>
    <property type="evidence" value="ECO:0007669"/>
    <property type="project" value="UniProtKB-SubCell"/>
</dbReference>
<feature type="region of interest" description="Disordered" evidence="7">
    <location>
        <begin position="1"/>
        <end position="68"/>
    </location>
</feature>
<protein>
    <recommendedName>
        <fullName evidence="8">Transcriptional coactivator p15 (PC4) C-terminal domain-containing protein</fullName>
    </recommendedName>
</protein>
<keyword evidence="10" id="KW-1185">Reference proteome</keyword>